<evidence type="ECO:0000313" key="3">
    <source>
        <dbReference type="EMBL" id="MDI6103861.1"/>
    </source>
</evidence>
<feature type="region of interest" description="Disordered" evidence="1">
    <location>
        <begin position="240"/>
        <end position="336"/>
    </location>
</feature>
<gene>
    <name evidence="3" type="ORF">QLQ12_35130</name>
</gene>
<dbReference type="EMBL" id="JASCTH010000028">
    <property type="protein sequence ID" value="MDI6103861.1"/>
    <property type="molecule type" value="Genomic_DNA"/>
</dbReference>
<name>A0ABT6WVU5_9ACTN</name>
<feature type="compositionally biased region" description="Low complexity" evidence="1">
    <location>
        <begin position="258"/>
        <end position="296"/>
    </location>
</feature>
<feature type="chain" id="PRO_5046981049" description="Secreted protein" evidence="2">
    <location>
        <begin position="25"/>
        <end position="336"/>
    </location>
</feature>
<feature type="compositionally biased region" description="Gly residues" evidence="1">
    <location>
        <begin position="127"/>
        <end position="142"/>
    </location>
</feature>
<evidence type="ECO:0000256" key="1">
    <source>
        <dbReference type="SAM" id="MobiDB-lite"/>
    </source>
</evidence>
<evidence type="ECO:0008006" key="5">
    <source>
        <dbReference type="Google" id="ProtNLM"/>
    </source>
</evidence>
<keyword evidence="2" id="KW-0732">Signal</keyword>
<feature type="signal peptide" evidence="2">
    <location>
        <begin position="1"/>
        <end position="24"/>
    </location>
</feature>
<dbReference type="Proteomes" id="UP001241758">
    <property type="component" value="Unassembled WGS sequence"/>
</dbReference>
<sequence length="336" mass="32988">MRKLWCAGAIASGFLLLGAAPALADETVAPGAGSVAGSARGALSSALGYALEPTNGWKLGSPLASDPLSGQPMVQLEPGPGRHLAQLAPGTPQTEDAKPAKNRKSKAAGQGIVPAADVLRTVPGAAPGSGGPTDGGSDGPLGGLPVQGVPMPLAGQDLRVANVPVDGLVGRTLSGFGGLTPAGVPSTPGTRTPAPDERPIATPRLERDQADFPLLGGLGGALPVSTLQREITDFQSEFTGMPFGGSPLRTARSANTVPDDGAGPAATPAPVASPAPATAAPSASATDAGGAPATPAQSSAPGFSAGENPQPAGEQVIDDPRLHEEPIDGFVAPDKK</sequence>
<reference evidence="3 4" key="1">
    <citation type="submission" date="2023-05" db="EMBL/GenBank/DDBJ databases">
        <title>Actinoplanes sp. NEAU-A12 genome sequencing.</title>
        <authorList>
            <person name="Wang Z.-S."/>
        </authorList>
    </citation>
    <scope>NUCLEOTIDE SEQUENCE [LARGE SCALE GENOMIC DNA]</scope>
    <source>
        <strain evidence="3 4">NEAU-A12</strain>
    </source>
</reference>
<comment type="caution">
    <text evidence="3">The sequence shown here is derived from an EMBL/GenBank/DDBJ whole genome shotgun (WGS) entry which is preliminary data.</text>
</comment>
<accession>A0ABT6WVU5</accession>
<protein>
    <recommendedName>
        <fullName evidence="5">Secreted protein</fullName>
    </recommendedName>
</protein>
<feature type="region of interest" description="Disordered" evidence="1">
    <location>
        <begin position="61"/>
        <end position="145"/>
    </location>
</feature>
<organism evidence="3 4">
    <name type="scientific">Actinoplanes sandaracinus</name>
    <dbReference type="NCBI Taxonomy" id="3045177"/>
    <lineage>
        <taxon>Bacteria</taxon>
        <taxon>Bacillati</taxon>
        <taxon>Actinomycetota</taxon>
        <taxon>Actinomycetes</taxon>
        <taxon>Micromonosporales</taxon>
        <taxon>Micromonosporaceae</taxon>
        <taxon>Actinoplanes</taxon>
    </lineage>
</organism>
<evidence type="ECO:0000256" key="2">
    <source>
        <dbReference type="SAM" id="SignalP"/>
    </source>
</evidence>
<feature type="region of interest" description="Disordered" evidence="1">
    <location>
        <begin position="179"/>
        <end position="200"/>
    </location>
</feature>
<evidence type="ECO:0000313" key="4">
    <source>
        <dbReference type="Proteomes" id="UP001241758"/>
    </source>
</evidence>
<dbReference type="RefSeq" id="WP_282765106.1">
    <property type="nucleotide sequence ID" value="NZ_JASCTH010000028.1"/>
</dbReference>
<proteinExistence type="predicted"/>
<keyword evidence="4" id="KW-1185">Reference proteome</keyword>